<keyword evidence="1" id="KW-0175">Coiled coil</keyword>
<name>A0AAW2RGI7_SESRA</name>
<sequence>MDLQPDQSNYNEGDRLQTSKSLSGFFFRMTVSNKTIKRIMRQDSNLSPYDGFRIGGIGKVLNQIGLNQRRHHIIYKVSSSEFAIPMELTGNVMEMQLIPKEEILVELSNLREEVAVTMKWIHIGTIEVVIKATFKEGIDSEIHLSIMDRRINNLRDCCLGTMIGNLYTGKLMFDIHPRIAYNLANQDFSRVLTLHQDFKRKDLMKEGNRLYSITYRIAYTLSNTHHSDLFIRKEYIEIPRIFKEFAKVMIPDPIRIHRIGGVDIVIKDHPVLERTLSTRTEFSSRMSFSEDRITGYRGKEKELIKIFTPQEIRQLVIGRYEGMLEIADHEILVTGIAGREHGSMTLGLNFLEEHKPWEIKAYIDSGSGICTAKPGVFSKEAMETLPVIAGRDFSQKILILNKGADILLGNNFIQTFAKYLQNNNRNLLIFTTNCGSQIQVLPREKAFNRIMPINFRNKHGDFDAKLTHQKMQDRRKFGKALLSFRQQGLIDSDSFYKKSEEEIKNLKESLQEIKSLDISEERKLSLENVKRLI</sequence>
<protein>
    <submittedName>
        <fullName evidence="2">Movement protein</fullName>
    </submittedName>
</protein>
<dbReference type="PANTHER" id="PTHR47599:SF3">
    <property type="entry name" value="CELL-TO-CELL MOVEMENT PROTEIN"/>
    <property type="match status" value="1"/>
</dbReference>
<dbReference type="Pfam" id="PF01107">
    <property type="entry name" value="MP"/>
    <property type="match status" value="1"/>
</dbReference>
<reference evidence="2" key="2">
    <citation type="journal article" date="2024" name="Plant">
        <title>Genomic evolution and insights into agronomic trait innovations of Sesamum species.</title>
        <authorList>
            <person name="Miao H."/>
            <person name="Wang L."/>
            <person name="Qu L."/>
            <person name="Liu H."/>
            <person name="Sun Y."/>
            <person name="Le M."/>
            <person name="Wang Q."/>
            <person name="Wei S."/>
            <person name="Zheng Y."/>
            <person name="Lin W."/>
            <person name="Duan Y."/>
            <person name="Cao H."/>
            <person name="Xiong S."/>
            <person name="Wang X."/>
            <person name="Wei L."/>
            <person name="Li C."/>
            <person name="Ma Q."/>
            <person name="Ju M."/>
            <person name="Zhao R."/>
            <person name="Li G."/>
            <person name="Mu C."/>
            <person name="Tian Q."/>
            <person name="Mei H."/>
            <person name="Zhang T."/>
            <person name="Gao T."/>
            <person name="Zhang H."/>
        </authorList>
    </citation>
    <scope>NUCLEOTIDE SEQUENCE</scope>
    <source>
        <strain evidence="2">G02</strain>
    </source>
</reference>
<dbReference type="AlphaFoldDB" id="A0AAW2RGI7"/>
<dbReference type="InterPro" id="IPR028919">
    <property type="entry name" value="Viral_movement"/>
</dbReference>
<organism evidence="2">
    <name type="scientific">Sesamum radiatum</name>
    <name type="common">Black benniseed</name>
    <dbReference type="NCBI Taxonomy" id="300843"/>
    <lineage>
        <taxon>Eukaryota</taxon>
        <taxon>Viridiplantae</taxon>
        <taxon>Streptophyta</taxon>
        <taxon>Embryophyta</taxon>
        <taxon>Tracheophyta</taxon>
        <taxon>Spermatophyta</taxon>
        <taxon>Magnoliopsida</taxon>
        <taxon>eudicotyledons</taxon>
        <taxon>Gunneridae</taxon>
        <taxon>Pentapetalae</taxon>
        <taxon>asterids</taxon>
        <taxon>lamiids</taxon>
        <taxon>Lamiales</taxon>
        <taxon>Pedaliaceae</taxon>
        <taxon>Sesamum</taxon>
    </lineage>
</organism>
<accession>A0AAW2RGI7</accession>
<dbReference type="InterPro" id="IPR051596">
    <property type="entry name" value="Caulimoviridae_Movement"/>
</dbReference>
<dbReference type="PANTHER" id="PTHR47599">
    <property type="entry name" value="CELL-TO-CELL MOVEMENT PROTEIN"/>
    <property type="match status" value="1"/>
</dbReference>
<evidence type="ECO:0000256" key="1">
    <source>
        <dbReference type="ARBA" id="ARBA00023054"/>
    </source>
</evidence>
<proteinExistence type="predicted"/>
<gene>
    <name evidence="2" type="ORF">Sradi_3176100</name>
</gene>
<evidence type="ECO:0000313" key="2">
    <source>
        <dbReference type="EMBL" id="KAL0378706.1"/>
    </source>
</evidence>
<comment type="caution">
    <text evidence="2">The sequence shown here is derived from an EMBL/GenBank/DDBJ whole genome shotgun (WGS) entry which is preliminary data.</text>
</comment>
<reference evidence="2" key="1">
    <citation type="submission" date="2020-06" db="EMBL/GenBank/DDBJ databases">
        <authorList>
            <person name="Li T."/>
            <person name="Hu X."/>
            <person name="Zhang T."/>
            <person name="Song X."/>
            <person name="Zhang H."/>
            <person name="Dai N."/>
            <person name="Sheng W."/>
            <person name="Hou X."/>
            <person name="Wei L."/>
        </authorList>
    </citation>
    <scope>NUCLEOTIDE SEQUENCE</scope>
    <source>
        <strain evidence="2">G02</strain>
        <tissue evidence="2">Leaf</tissue>
    </source>
</reference>
<dbReference type="EMBL" id="JACGWJ010000013">
    <property type="protein sequence ID" value="KAL0378706.1"/>
    <property type="molecule type" value="Genomic_DNA"/>
</dbReference>